<dbReference type="SUPFAM" id="SSF159034">
    <property type="entry name" value="Mib/herc2 domain-like"/>
    <property type="match status" value="1"/>
</dbReference>
<dbReference type="InterPro" id="IPR010606">
    <property type="entry name" value="Mib_Herc2"/>
</dbReference>
<proteinExistence type="predicted"/>
<dbReference type="InterPro" id="IPR037252">
    <property type="entry name" value="Mib_Herc2_sf"/>
</dbReference>
<evidence type="ECO:0000256" key="1">
    <source>
        <dbReference type="SAM" id="MobiDB-lite"/>
    </source>
</evidence>
<comment type="caution">
    <text evidence="3">The sequence shown here is derived from an EMBL/GenBank/DDBJ whole genome shotgun (WGS) entry which is preliminary data.</text>
</comment>
<organism evidence="3 4">
    <name type="scientific">Geodia barretti</name>
    <name type="common">Barrett's horny sponge</name>
    <dbReference type="NCBI Taxonomy" id="519541"/>
    <lineage>
        <taxon>Eukaryota</taxon>
        <taxon>Metazoa</taxon>
        <taxon>Porifera</taxon>
        <taxon>Demospongiae</taxon>
        <taxon>Heteroscleromorpha</taxon>
        <taxon>Tetractinellida</taxon>
        <taxon>Astrophorina</taxon>
        <taxon>Geodiidae</taxon>
        <taxon>Geodia</taxon>
    </lineage>
</organism>
<dbReference type="Pfam" id="PF06701">
    <property type="entry name" value="MIB_HERC2"/>
    <property type="match status" value="1"/>
</dbReference>
<feature type="compositionally biased region" description="Basic and acidic residues" evidence="1">
    <location>
        <begin position="430"/>
        <end position="439"/>
    </location>
</feature>
<protein>
    <submittedName>
        <fullName evidence="3">E3 ubiquitin-protein ligase HERC2</fullName>
    </submittedName>
</protein>
<feature type="region of interest" description="Disordered" evidence="1">
    <location>
        <begin position="171"/>
        <end position="202"/>
    </location>
</feature>
<dbReference type="GO" id="GO:0004842">
    <property type="term" value="F:ubiquitin-protein transferase activity"/>
    <property type="evidence" value="ECO:0007669"/>
    <property type="project" value="InterPro"/>
</dbReference>
<accession>A0AA35SB19</accession>
<evidence type="ECO:0000259" key="2">
    <source>
        <dbReference type="PROSITE" id="PS51416"/>
    </source>
</evidence>
<gene>
    <name evidence="3" type="ORF">GBAR_LOCUS14943</name>
</gene>
<feature type="domain" description="MIB/HERC2" evidence="2">
    <location>
        <begin position="192"/>
        <end position="263"/>
    </location>
</feature>
<sequence length="439" mass="48027">MDRAALRQEGVRYLLEVVRQDSLLPSVQYAALCGWLGLTSSGPSVLKLHYLNGVEHLPPSLRTSLELDQQKVQQWAVGRLRRAVWEIQLALRREKTQARKMEGEREREQGAGDVTGYTVGSFSSSRFIIAAIAMLTGEHEAVDLSLLLNEGVVGLAQTALRLAASVYRDERPEDEDGSVVGAPGDTQQSQVSGPEALSRMKAGTRVVRGKDWKWGDQDGPGEGTVIRDPGGDGWVRIRWDNGAVNSYRMGENDRYDLTLAPSELQPNAKERETKDEPEDADISICLSKPLQAPDLPSRLLLDSVVCLLRSVVVGMSMHCHSLNSRHTRSVSSLLHHLLQSGAKTDDQIQSKVTSLQNDSWVTLGFLRGVASPPHSSAVFCTPQWIQLLLGLIENALPSVSRPKTISLPSRETGVDAPSPEGHPARLGGWKRRDATGTSC</sequence>
<dbReference type="EMBL" id="CASHTH010002191">
    <property type="protein sequence ID" value="CAI8025923.1"/>
    <property type="molecule type" value="Genomic_DNA"/>
</dbReference>
<dbReference type="GO" id="GO:0016567">
    <property type="term" value="P:protein ubiquitination"/>
    <property type="evidence" value="ECO:0007669"/>
    <property type="project" value="InterPro"/>
</dbReference>
<dbReference type="GO" id="GO:0046872">
    <property type="term" value="F:metal ion binding"/>
    <property type="evidence" value="ECO:0007669"/>
    <property type="project" value="InterPro"/>
</dbReference>
<evidence type="ECO:0000313" key="3">
    <source>
        <dbReference type="EMBL" id="CAI8025923.1"/>
    </source>
</evidence>
<dbReference type="Gene3D" id="2.30.30.40">
    <property type="entry name" value="SH3 Domains"/>
    <property type="match status" value="1"/>
</dbReference>
<feature type="region of interest" description="Disordered" evidence="1">
    <location>
        <begin position="258"/>
        <end position="279"/>
    </location>
</feature>
<dbReference type="Proteomes" id="UP001174909">
    <property type="component" value="Unassembled WGS sequence"/>
</dbReference>
<feature type="region of interest" description="Disordered" evidence="1">
    <location>
        <begin position="402"/>
        <end position="439"/>
    </location>
</feature>
<keyword evidence="4" id="KW-1185">Reference proteome</keyword>
<name>A0AA35SB19_GEOBA</name>
<evidence type="ECO:0000313" key="4">
    <source>
        <dbReference type="Proteomes" id="UP001174909"/>
    </source>
</evidence>
<dbReference type="PROSITE" id="PS51416">
    <property type="entry name" value="MIB_HERC2"/>
    <property type="match status" value="1"/>
</dbReference>
<reference evidence="3" key="1">
    <citation type="submission" date="2023-03" db="EMBL/GenBank/DDBJ databases">
        <authorList>
            <person name="Steffen K."/>
            <person name="Cardenas P."/>
        </authorList>
    </citation>
    <scope>NUCLEOTIDE SEQUENCE</scope>
</reference>
<dbReference type="AlphaFoldDB" id="A0AA35SB19"/>